<reference evidence="2" key="1">
    <citation type="submission" date="2024-02" db="EMBL/GenBank/DDBJ databases">
        <authorList>
            <consortium name="ELIXIR-Norway"/>
            <consortium name="Elixir Norway"/>
        </authorList>
    </citation>
    <scope>NUCLEOTIDE SEQUENCE</scope>
</reference>
<accession>A0ABP0TQ24</accession>
<proteinExistence type="predicted"/>
<feature type="region of interest" description="Disordered" evidence="1">
    <location>
        <begin position="1"/>
        <end position="24"/>
    </location>
</feature>
<dbReference type="Proteomes" id="UP001497512">
    <property type="component" value="Chromosome 13"/>
</dbReference>
<evidence type="ECO:0000313" key="3">
    <source>
        <dbReference type="Proteomes" id="UP001497512"/>
    </source>
</evidence>
<feature type="compositionally biased region" description="Polar residues" evidence="1">
    <location>
        <begin position="14"/>
        <end position="23"/>
    </location>
</feature>
<gene>
    <name evidence="2" type="ORF">CSSPTR1EN2_LOCUS6184</name>
</gene>
<protein>
    <submittedName>
        <fullName evidence="2">Uncharacterized protein</fullName>
    </submittedName>
</protein>
<sequence length="89" mass="9849">MNWHANTDDGAGSKSLSSQQAGQQEYCVTVEETRTAPTADLICAIQVNFRGGKPMDYLNTQKQVTMAAKNGGKKAEIRMVTRHMRKSFI</sequence>
<keyword evidence="3" id="KW-1185">Reference proteome</keyword>
<organism evidence="2 3">
    <name type="scientific">Sphagnum troendelagicum</name>
    <dbReference type="NCBI Taxonomy" id="128251"/>
    <lineage>
        <taxon>Eukaryota</taxon>
        <taxon>Viridiplantae</taxon>
        <taxon>Streptophyta</taxon>
        <taxon>Embryophyta</taxon>
        <taxon>Bryophyta</taxon>
        <taxon>Sphagnophytina</taxon>
        <taxon>Sphagnopsida</taxon>
        <taxon>Sphagnales</taxon>
        <taxon>Sphagnaceae</taxon>
        <taxon>Sphagnum</taxon>
    </lineage>
</organism>
<dbReference type="EMBL" id="OZ019905">
    <property type="protein sequence ID" value="CAK9201992.1"/>
    <property type="molecule type" value="Genomic_DNA"/>
</dbReference>
<evidence type="ECO:0000313" key="2">
    <source>
        <dbReference type="EMBL" id="CAK9201992.1"/>
    </source>
</evidence>
<name>A0ABP0TQ24_9BRYO</name>
<evidence type="ECO:0000256" key="1">
    <source>
        <dbReference type="SAM" id="MobiDB-lite"/>
    </source>
</evidence>